<comment type="caution">
    <text evidence="2">The sequence shown here is derived from an EMBL/GenBank/DDBJ whole genome shotgun (WGS) entry which is preliminary data.</text>
</comment>
<proteinExistence type="predicted"/>
<evidence type="ECO:0000256" key="1">
    <source>
        <dbReference type="ARBA" id="ARBA00022679"/>
    </source>
</evidence>
<dbReference type="Gene3D" id="2.60.120.10">
    <property type="entry name" value="Jelly Rolls"/>
    <property type="match status" value="1"/>
</dbReference>
<organism evidence="2 3">
    <name type="scientific">Lactobacillus colini</name>
    <dbReference type="NCBI Taxonomy" id="1819254"/>
    <lineage>
        <taxon>Bacteria</taxon>
        <taxon>Bacillati</taxon>
        <taxon>Bacillota</taxon>
        <taxon>Bacilli</taxon>
        <taxon>Lactobacillales</taxon>
        <taxon>Lactobacillaceae</taxon>
        <taxon>Lactobacillus</taxon>
    </lineage>
</organism>
<keyword evidence="1" id="KW-0808">Transferase</keyword>
<dbReference type="RefSeq" id="WP_209687492.1">
    <property type="nucleotide sequence ID" value="NZ_JAGGLU010000014.1"/>
</dbReference>
<dbReference type="InterPro" id="IPR011051">
    <property type="entry name" value="RmlC_Cupin_sf"/>
</dbReference>
<dbReference type="Proteomes" id="UP001519292">
    <property type="component" value="Unassembled WGS sequence"/>
</dbReference>
<dbReference type="EMBL" id="JAGGLU010000014">
    <property type="protein sequence ID" value="MBP2058775.1"/>
    <property type="molecule type" value="Genomic_DNA"/>
</dbReference>
<sequence length="439" mass="49346">MSKKDITLAHQWLKEADRILVTASNGLAISEGINLFANDSRLRKVLGDLVDKYHLTSLLQAFSFPYKDELDYWRMVARVAEYYNYNYQASIYMKQLKKLLAGKPYFIWTSNTDYYFVQAGFDRIFEVEGNWMTGVCTSHPDEHGTFNLSEKLHTIYQKDQANTLTSVDLPRCDKCNAQLSLNVAGEYFQPDRSQIDSLRKFLVESEGSKLLVLELGIGAHNQLIKEPSMELVASYPDSRYITINKGEINIFPDIADRSIGFLAGIGDALEAIMTGESSEIQTQGPSKSQVANKMSDKQEELMNQIYPNYMVDSSFHGSYPIYITIDKDHPALLHGSEAGQSWMYSIGDSATAHCFTPDGQYYKVKLGLDKSKNQVHGFYLNPGTLIAIEKDDGSAGFAQLSTNIAVNSSGRILLPKVNELIAMYPEQEELIKHLAIRAD</sequence>
<keyword evidence="3" id="KW-1185">Reference proteome</keyword>
<evidence type="ECO:0000313" key="2">
    <source>
        <dbReference type="EMBL" id="MBP2058775.1"/>
    </source>
</evidence>
<dbReference type="InterPro" id="IPR014710">
    <property type="entry name" value="RmlC-like_jellyroll"/>
</dbReference>
<dbReference type="InterPro" id="IPR029035">
    <property type="entry name" value="DHS-like_NAD/FAD-binding_dom"/>
</dbReference>
<dbReference type="Gene3D" id="3.30.1600.10">
    <property type="entry name" value="SIR2/SIRT2 'Small Domain"/>
    <property type="match status" value="1"/>
</dbReference>
<reference evidence="2 3" key="1">
    <citation type="submission" date="2021-03" db="EMBL/GenBank/DDBJ databases">
        <title>Genomic Encyclopedia of Type Strains, Phase IV (KMG-IV): sequencing the most valuable type-strain genomes for metagenomic binning, comparative biology and taxonomic classification.</title>
        <authorList>
            <person name="Goeker M."/>
        </authorList>
    </citation>
    <scope>NUCLEOTIDE SEQUENCE [LARGE SCALE GENOMIC DNA]</scope>
    <source>
        <strain evidence="2 3">DSM 101872</strain>
    </source>
</reference>
<evidence type="ECO:0000313" key="3">
    <source>
        <dbReference type="Proteomes" id="UP001519292"/>
    </source>
</evidence>
<dbReference type="SUPFAM" id="SSF51182">
    <property type="entry name" value="RmlC-like cupins"/>
    <property type="match status" value="1"/>
</dbReference>
<dbReference type="InterPro" id="IPR026591">
    <property type="entry name" value="Sirtuin_cat_small_dom_sf"/>
</dbReference>
<dbReference type="Gene3D" id="3.40.50.1220">
    <property type="entry name" value="TPP-binding domain"/>
    <property type="match status" value="1"/>
</dbReference>
<protein>
    <submittedName>
        <fullName evidence="2">NAD-dependent SIR2 family protein deacetylase/predicted cupin superfamily sugar epimerase</fullName>
    </submittedName>
</protein>
<gene>
    <name evidence="2" type="ORF">J2Z60_001966</name>
</gene>
<accession>A0ABS4MGG2</accession>
<name>A0ABS4MGG2_9LACO</name>
<dbReference type="SUPFAM" id="SSF52467">
    <property type="entry name" value="DHS-like NAD/FAD-binding domain"/>
    <property type="match status" value="1"/>
</dbReference>